<gene>
    <name evidence="2" type="ORF">FTUN_3605</name>
</gene>
<dbReference type="Proteomes" id="UP000503447">
    <property type="component" value="Chromosome"/>
</dbReference>
<sequence length="52" mass="5835">MRETFRSPERGRNDHFRDCTRRANRYIHSRSPAGVSATSCGGTPRKGFAGHS</sequence>
<reference evidence="3" key="1">
    <citation type="submission" date="2020-05" db="EMBL/GenBank/DDBJ databases">
        <title>Frigoriglobus tundricola gen. nov., sp. nov., a psychrotolerant cellulolytic planctomycete of the family Gemmataceae with two divergent copies of 16S rRNA gene.</title>
        <authorList>
            <person name="Kulichevskaya I.S."/>
            <person name="Ivanova A.A."/>
            <person name="Naumoff D.G."/>
            <person name="Beletsky A.V."/>
            <person name="Rijpstra W.I.C."/>
            <person name="Sinninghe Damste J.S."/>
            <person name="Mardanov A.V."/>
            <person name="Ravin N.V."/>
            <person name="Dedysh S.N."/>
        </authorList>
    </citation>
    <scope>NUCLEOTIDE SEQUENCE [LARGE SCALE GENOMIC DNA]</scope>
    <source>
        <strain evidence="3">PL17</strain>
    </source>
</reference>
<evidence type="ECO:0000256" key="1">
    <source>
        <dbReference type="SAM" id="MobiDB-lite"/>
    </source>
</evidence>
<accession>A0A6M5YS09</accession>
<protein>
    <submittedName>
        <fullName evidence="2">Uncharacterized protein</fullName>
    </submittedName>
</protein>
<name>A0A6M5YS09_9BACT</name>
<proteinExistence type="predicted"/>
<dbReference type="AlphaFoldDB" id="A0A6M5YS09"/>
<feature type="region of interest" description="Disordered" evidence="1">
    <location>
        <begin position="30"/>
        <end position="52"/>
    </location>
</feature>
<evidence type="ECO:0000313" key="3">
    <source>
        <dbReference type="Proteomes" id="UP000503447"/>
    </source>
</evidence>
<dbReference type="EMBL" id="CP053452">
    <property type="protein sequence ID" value="QJW96051.1"/>
    <property type="molecule type" value="Genomic_DNA"/>
</dbReference>
<evidence type="ECO:0000313" key="2">
    <source>
        <dbReference type="EMBL" id="QJW96051.1"/>
    </source>
</evidence>
<dbReference type="KEGG" id="ftj:FTUN_3605"/>
<keyword evidence="3" id="KW-1185">Reference proteome</keyword>
<organism evidence="2 3">
    <name type="scientific">Frigoriglobus tundricola</name>
    <dbReference type="NCBI Taxonomy" id="2774151"/>
    <lineage>
        <taxon>Bacteria</taxon>
        <taxon>Pseudomonadati</taxon>
        <taxon>Planctomycetota</taxon>
        <taxon>Planctomycetia</taxon>
        <taxon>Gemmatales</taxon>
        <taxon>Gemmataceae</taxon>
        <taxon>Frigoriglobus</taxon>
    </lineage>
</organism>